<dbReference type="Gene3D" id="3.40.390.10">
    <property type="entry name" value="Collagenase (Catalytic Domain)"/>
    <property type="match status" value="1"/>
</dbReference>
<keyword evidence="4" id="KW-0964">Secreted</keyword>
<dbReference type="Proteomes" id="UP000546200">
    <property type="component" value="Unassembled WGS sequence"/>
</dbReference>
<reference evidence="8 9" key="1">
    <citation type="submission" date="2020-08" db="EMBL/GenBank/DDBJ databases">
        <title>Genomic Encyclopedia of Type Strains, Phase IV (KMG-IV): sequencing the most valuable type-strain genomes for metagenomic binning, comparative biology and taxonomic classification.</title>
        <authorList>
            <person name="Goeker M."/>
        </authorList>
    </citation>
    <scope>NUCLEOTIDE SEQUENCE [LARGE SCALE GENOMIC DNA]</scope>
    <source>
        <strain evidence="8 9">DSM 100044</strain>
    </source>
</reference>
<keyword evidence="8" id="KW-0378">Hydrolase</keyword>
<evidence type="ECO:0000256" key="1">
    <source>
        <dbReference type="ARBA" id="ARBA00001913"/>
    </source>
</evidence>
<gene>
    <name evidence="8" type="ORF">FHS94_002267</name>
</gene>
<dbReference type="InterPro" id="IPR013858">
    <property type="entry name" value="Peptidase_M10B_C"/>
</dbReference>
<dbReference type="AlphaFoldDB" id="A0A7W9BEJ5"/>
<dbReference type="InterPro" id="IPR024079">
    <property type="entry name" value="MetalloPept_cat_dom_sf"/>
</dbReference>
<dbReference type="SUPFAM" id="SSF51120">
    <property type="entry name" value="beta-Roll"/>
    <property type="match status" value="1"/>
</dbReference>
<comment type="cofactor">
    <cofactor evidence="1">
        <name>Ca(2+)</name>
        <dbReference type="ChEBI" id="CHEBI:29108"/>
    </cofactor>
</comment>
<evidence type="ECO:0000256" key="3">
    <source>
        <dbReference type="ARBA" id="ARBA00009490"/>
    </source>
</evidence>
<protein>
    <submittedName>
        <fullName evidence="8">Serralysin</fullName>
        <ecNumber evidence="8">3.4.24.40</ecNumber>
    </submittedName>
</protein>
<feature type="compositionally biased region" description="Polar residues" evidence="6">
    <location>
        <begin position="9"/>
        <end position="21"/>
    </location>
</feature>
<proteinExistence type="inferred from homology"/>
<dbReference type="RefSeq" id="WP_221234706.1">
    <property type="nucleotide sequence ID" value="NZ_JACIJK010000006.1"/>
</dbReference>
<dbReference type="CDD" id="cd04277">
    <property type="entry name" value="ZnMc_serralysin_like"/>
    <property type="match status" value="1"/>
</dbReference>
<keyword evidence="5" id="KW-0677">Repeat</keyword>
<sequence>MQKFHLNRTETGVSITSGSRAGPQSQIIVDADGDGIAFNGKPILTQAEAAANLNRTGAIWDVGPRGVITYSFAEHSPGGQYNSPKNAGDLGLTVSQFSAFTPEQRIAAREAIGLWDDLISVKFVEKNGAGADIVYMNTGEGGPAQAAAYTPFYAGTHGKFGKIQGDVFVDGLESSNFDVAPGGYGQTTLVHETGHAIGLSHPGDYNFGADANGDGIPDPITYDSSAYFFQDSYEYTIMSYFAADNTGSTGFVNWGTGGYYQTPQTPMLDDIAAVQAMYGADTTTRLGSTTYGFNSTAGRDVYDFAVNKNPFLTIYDAGGEHDKLDLSGWSVDATLDLNAGHFSSGYTKGDAGQLNSLYGTNFSQATWDAIYAGKTSNPGFLSDNIGIAYNTTIEDGATGSGRDLLIGNSVANILDGGAGNDTYTGGAGADTFVFGQIGYTDTITDFQRGLDHIDLHLIDANTQKAGDQAFRFVGTGAFTKAGDLHLSTDVSGNTFLSGDVDGDHVADFAINLGHVLVGAGDMLY</sequence>
<dbReference type="InterPro" id="IPR011049">
    <property type="entry name" value="Serralysin-like_metalloprot_C"/>
</dbReference>
<evidence type="ECO:0000256" key="6">
    <source>
        <dbReference type="SAM" id="MobiDB-lite"/>
    </source>
</evidence>
<dbReference type="Gene3D" id="2.150.10.10">
    <property type="entry name" value="Serralysin-like metalloprotease, C-terminal"/>
    <property type="match status" value="1"/>
</dbReference>
<feature type="domain" description="Peptidase metallopeptidase" evidence="7">
    <location>
        <begin position="56"/>
        <end position="243"/>
    </location>
</feature>
<dbReference type="InterPro" id="IPR006026">
    <property type="entry name" value="Peptidase_Metallo"/>
</dbReference>
<comment type="subcellular location">
    <subcellularLocation>
        <location evidence="2">Secreted</location>
    </subcellularLocation>
</comment>
<evidence type="ECO:0000313" key="9">
    <source>
        <dbReference type="Proteomes" id="UP000546200"/>
    </source>
</evidence>
<dbReference type="Pfam" id="PF08548">
    <property type="entry name" value="Peptidase_M10_C"/>
    <property type="match status" value="2"/>
</dbReference>
<dbReference type="InterPro" id="IPR034033">
    <property type="entry name" value="Serralysin-like"/>
</dbReference>
<dbReference type="EC" id="3.4.24.40" evidence="8"/>
<dbReference type="PRINTS" id="PR00313">
    <property type="entry name" value="CABNDNGRPT"/>
</dbReference>
<accession>A0A7W9BEJ5</accession>
<dbReference type="GO" id="GO:0006508">
    <property type="term" value="P:proteolysis"/>
    <property type="evidence" value="ECO:0007669"/>
    <property type="project" value="InterPro"/>
</dbReference>
<dbReference type="GO" id="GO:0008270">
    <property type="term" value="F:zinc ion binding"/>
    <property type="evidence" value="ECO:0007669"/>
    <property type="project" value="InterPro"/>
</dbReference>
<name>A0A7W9BEJ5_9SPHN</name>
<evidence type="ECO:0000259" key="7">
    <source>
        <dbReference type="SMART" id="SM00235"/>
    </source>
</evidence>
<dbReference type="EMBL" id="JACIJK010000006">
    <property type="protein sequence ID" value="MBB5715421.1"/>
    <property type="molecule type" value="Genomic_DNA"/>
</dbReference>
<organism evidence="8 9">
    <name type="scientific">Sphingomonas aerophila</name>
    <dbReference type="NCBI Taxonomy" id="1344948"/>
    <lineage>
        <taxon>Bacteria</taxon>
        <taxon>Pseudomonadati</taxon>
        <taxon>Pseudomonadota</taxon>
        <taxon>Alphaproteobacteria</taxon>
        <taxon>Sphingomonadales</taxon>
        <taxon>Sphingomonadaceae</taxon>
        <taxon>Sphingomonas</taxon>
    </lineage>
</organism>
<keyword evidence="9" id="KW-1185">Reference proteome</keyword>
<comment type="caution">
    <text evidence="8">The sequence shown here is derived from an EMBL/GenBank/DDBJ whole genome shotgun (WGS) entry which is preliminary data.</text>
</comment>
<dbReference type="InterPro" id="IPR001343">
    <property type="entry name" value="Hemolysn_Ca-bd"/>
</dbReference>
<dbReference type="SMART" id="SM00235">
    <property type="entry name" value="ZnMc"/>
    <property type="match status" value="1"/>
</dbReference>
<dbReference type="GO" id="GO:0008237">
    <property type="term" value="F:metallopeptidase activity"/>
    <property type="evidence" value="ECO:0007669"/>
    <property type="project" value="InterPro"/>
</dbReference>
<comment type="similarity">
    <text evidence="3">Belongs to the peptidase M10B family.</text>
</comment>
<dbReference type="Pfam" id="PF00353">
    <property type="entry name" value="HemolysinCabind"/>
    <property type="match status" value="1"/>
</dbReference>
<evidence type="ECO:0000256" key="2">
    <source>
        <dbReference type="ARBA" id="ARBA00004613"/>
    </source>
</evidence>
<evidence type="ECO:0000256" key="5">
    <source>
        <dbReference type="ARBA" id="ARBA00022737"/>
    </source>
</evidence>
<evidence type="ECO:0000313" key="8">
    <source>
        <dbReference type="EMBL" id="MBB5715421.1"/>
    </source>
</evidence>
<evidence type="ECO:0000256" key="4">
    <source>
        <dbReference type="ARBA" id="ARBA00022525"/>
    </source>
</evidence>
<dbReference type="SUPFAM" id="SSF55486">
    <property type="entry name" value="Metalloproteases ('zincins'), catalytic domain"/>
    <property type="match status" value="1"/>
</dbReference>
<dbReference type="GO" id="GO:0005509">
    <property type="term" value="F:calcium ion binding"/>
    <property type="evidence" value="ECO:0007669"/>
    <property type="project" value="InterPro"/>
</dbReference>
<feature type="region of interest" description="Disordered" evidence="6">
    <location>
        <begin position="1"/>
        <end position="21"/>
    </location>
</feature>
<dbReference type="GO" id="GO:0005615">
    <property type="term" value="C:extracellular space"/>
    <property type="evidence" value="ECO:0007669"/>
    <property type="project" value="InterPro"/>
</dbReference>